<accession>A0A1N7N4V2</accession>
<organism evidence="1 2">
    <name type="scientific">Alicyclobacillus vulcanalis</name>
    <dbReference type="NCBI Taxonomy" id="252246"/>
    <lineage>
        <taxon>Bacteria</taxon>
        <taxon>Bacillati</taxon>
        <taxon>Bacillota</taxon>
        <taxon>Bacilli</taxon>
        <taxon>Bacillales</taxon>
        <taxon>Alicyclobacillaceae</taxon>
        <taxon>Alicyclobacillus</taxon>
    </lineage>
</organism>
<sequence length="88" mass="9326">MKKDIQSTKEQTPVTEAHNAIAQAERAAKQALSHTNPHTLGSAREALLQAEHAVEGAAGSSNPQAVASLCDSLDRVRAELQSAEEQKP</sequence>
<dbReference type="AlphaFoldDB" id="A0A1N7N4V2"/>
<gene>
    <name evidence="1" type="ORF">SAMN05421799_10775</name>
</gene>
<dbReference type="Proteomes" id="UP000186156">
    <property type="component" value="Unassembled WGS sequence"/>
</dbReference>
<evidence type="ECO:0000313" key="1">
    <source>
        <dbReference type="EMBL" id="SIS93392.1"/>
    </source>
</evidence>
<keyword evidence="2" id="KW-1185">Reference proteome</keyword>
<protein>
    <submittedName>
        <fullName evidence="1">Uncharacterized protein</fullName>
    </submittedName>
</protein>
<reference evidence="2" key="1">
    <citation type="submission" date="2017-01" db="EMBL/GenBank/DDBJ databases">
        <authorList>
            <person name="Varghese N."/>
            <person name="Submissions S."/>
        </authorList>
    </citation>
    <scope>NUCLEOTIDE SEQUENCE [LARGE SCALE GENOMIC DNA]</scope>
    <source>
        <strain evidence="2">DSM 16176</strain>
    </source>
</reference>
<dbReference type="STRING" id="252246.SAMN05421799_10775"/>
<evidence type="ECO:0000313" key="2">
    <source>
        <dbReference type="Proteomes" id="UP000186156"/>
    </source>
</evidence>
<dbReference type="EMBL" id="FTOO01000007">
    <property type="protein sequence ID" value="SIS93392.1"/>
    <property type="molecule type" value="Genomic_DNA"/>
</dbReference>
<proteinExistence type="predicted"/>
<name>A0A1N7N4V2_9BACL</name>
<dbReference type="RefSeq" id="WP_076347385.1">
    <property type="nucleotide sequence ID" value="NZ_FTOO01000007.1"/>
</dbReference>
<dbReference type="OrthoDB" id="2376865at2"/>